<name>A0A2G5PFJ2_9MYCO</name>
<organism evidence="4 5">
    <name type="scientific">Mycolicibacterium brumae</name>
    <dbReference type="NCBI Taxonomy" id="85968"/>
    <lineage>
        <taxon>Bacteria</taxon>
        <taxon>Bacillati</taxon>
        <taxon>Actinomycetota</taxon>
        <taxon>Actinomycetes</taxon>
        <taxon>Mycobacteriales</taxon>
        <taxon>Mycobacteriaceae</taxon>
        <taxon>Mycolicibacterium</taxon>
    </lineage>
</organism>
<gene>
    <name evidence="4" type="ORF">CQY22_002165</name>
</gene>
<feature type="compositionally biased region" description="Low complexity" evidence="1">
    <location>
        <begin position="468"/>
        <end position="503"/>
    </location>
</feature>
<feature type="region of interest" description="Disordered" evidence="1">
    <location>
        <begin position="351"/>
        <end position="379"/>
    </location>
</feature>
<dbReference type="InterPro" id="IPR055583">
    <property type="entry name" value="DUF7159"/>
</dbReference>
<feature type="compositionally biased region" description="Basic and acidic residues" evidence="1">
    <location>
        <begin position="504"/>
        <end position="518"/>
    </location>
</feature>
<reference evidence="4 5" key="1">
    <citation type="journal article" date="2017" name="Infect. Genet. Evol.">
        <title>The new phylogeny of the genus Mycobacterium: The old and the news.</title>
        <authorList>
            <person name="Tortoli E."/>
            <person name="Fedrizzi T."/>
            <person name="Meehan C.J."/>
            <person name="Trovato A."/>
            <person name="Grottola A."/>
            <person name="Giacobazzi E."/>
            <person name="Serpini G.F."/>
            <person name="Tagliazucchi S."/>
            <person name="Fabio A."/>
            <person name="Bettua C."/>
            <person name="Bertorelli R."/>
            <person name="Frascaro F."/>
            <person name="De Sanctis V."/>
            <person name="Pecorari M."/>
            <person name="Jousson O."/>
            <person name="Segata N."/>
            <person name="Cirillo D.M."/>
        </authorList>
    </citation>
    <scope>NUCLEOTIDE SEQUENCE [LARGE SCALE GENOMIC DNA]</scope>
    <source>
        <strain evidence="4 5">CIP1034565</strain>
    </source>
</reference>
<feature type="domain" description="DUF7159" evidence="3">
    <location>
        <begin position="1"/>
        <end position="210"/>
    </location>
</feature>
<sequence>MVLVEGENADGVTVDHDVFAIPAGESAPAQVVAAILGTRESAVEGGHHLLSVGVTWRDHASAKELREALKSNGIDDVMLVSELHSAGALATAAGGAMGYENTGLMFLERDTATLSVVDNADGSIIKVERRELHTADAVAELGAMLRGLEDLKASPDGVFVVGAGVDVAAIKTELESSTSLAVVAPSEPELALARGAALASTQAPLFEATTSGMAFALADRTVAGSVVAAALAASTEPADGPALAYSAVDDADDAAFAAKLASEHDLDSGQLAEIAEALEVGEEAERKPFLLVGSTLATVFVVGIAALAISLAVTIRPTADERPAPTNQAIVPAEQLEKEPVVPAPETITAPEPAAQQAPAQQSAPHTVQANAPAPAPAAAPVQAPAPVVVEAPAAVEAPVVVPVQQPPAAVIETPAPAAPAPVTQAPAVVQPTPAPQRQQTYPAPQRQWEPSQNQQTTQYPQSNPMWPQQQYPSWPQQQYPSYPQQQYPSYPQQRQSESQYPSRKSDKSERRSSRDGILDIPFLPWPLGGDR</sequence>
<feature type="transmembrane region" description="Helical" evidence="2">
    <location>
        <begin position="289"/>
        <end position="313"/>
    </location>
</feature>
<proteinExistence type="predicted"/>
<evidence type="ECO:0000256" key="2">
    <source>
        <dbReference type="SAM" id="Phobius"/>
    </source>
</evidence>
<dbReference type="EMBL" id="PDCN02000002">
    <property type="protein sequence ID" value="PIB77087.1"/>
    <property type="molecule type" value="Genomic_DNA"/>
</dbReference>
<protein>
    <recommendedName>
        <fullName evidence="3">DUF7159 domain-containing protein</fullName>
    </recommendedName>
</protein>
<evidence type="ECO:0000313" key="4">
    <source>
        <dbReference type="EMBL" id="PIB77087.1"/>
    </source>
</evidence>
<feature type="compositionally biased region" description="Low complexity" evidence="1">
    <location>
        <begin position="419"/>
        <end position="446"/>
    </location>
</feature>
<dbReference type="STRING" id="85968.GCA_900073015_01883"/>
<keyword evidence="5" id="KW-1185">Reference proteome</keyword>
<keyword evidence="2" id="KW-1133">Transmembrane helix</keyword>
<evidence type="ECO:0000313" key="5">
    <source>
        <dbReference type="Proteomes" id="UP000230551"/>
    </source>
</evidence>
<evidence type="ECO:0000259" key="3">
    <source>
        <dbReference type="Pfam" id="PF23717"/>
    </source>
</evidence>
<dbReference type="Proteomes" id="UP000230551">
    <property type="component" value="Unassembled WGS sequence"/>
</dbReference>
<accession>A0A2G5PFJ2</accession>
<comment type="caution">
    <text evidence="4">The sequence shown here is derived from an EMBL/GenBank/DDBJ whole genome shotgun (WGS) entry which is preliminary data.</text>
</comment>
<feature type="region of interest" description="Disordered" evidence="1">
    <location>
        <begin position="419"/>
        <end position="532"/>
    </location>
</feature>
<keyword evidence="2" id="KW-0812">Transmembrane</keyword>
<keyword evidence="2" id="KW-0472">Membrane</keyword>
<dbReference type="Pfam" id="PF23717">
    <property type="entry name" value="DUF7159"/>
    <property type="match status" value="1"/>
</dbReference>
<dbReference type="AlphaFoldDB" id="A0A2G5PFJ2"/>
<evidence type="ECO:0000256" key="1">
    <source>
        <dbReference type="SAM" id="MobiDB-lite"/>
    </source>
</evidence>
<feature type="compositionally biased region" description="Polar residues" evidence="1">
    <location>
        <begin position="449"/>
        <end position="467"/>
    </location>
</feature>